<dbReference type="InParanoid" id="A0A3Q7IG61"/>
<evidence type="ECO:0000313" key="3">
    <source>
        <dbReference type="EnsemblPlants" id="Solyc10g050323.1.1"/>
    </source>
</evidence>
<dbReference type="InterPro" id="IPR025312">
    <property type="entry name" value="DUF4216"/>
</dbReference>
<feature type="domain" description="DUF4216" evidence="2">
    <location>
        <begin position="170"/>
        <end position="245"/>
    </location>
</feature>
<accession>A0A3Q7IG61</accession>
<dbReference type="PaxDb" id="4081-Solyc10g050330.1.1"/>
<name>A0A3Q7IG61_SOLLC</name>
<dbReference type="Proteomes" id="UP000004994">
    <property type="component" value="Chromosome 10"/>
</dbReference>
<dbReference type="EnsemblPlants" id="Solyc10g050323.1.1">
    <property type="protein sequence ID" value="Solyc10g050323.1.1"/>
    <property type="gene ID" value="Solyc10g050323.1"/>
</dbReference>
<dbReference type="OMA" id="CHWANTT"/>
<evidence type="ECO:0000259" key="2">
    <source>
        <dbReference type="Pfam" id="PF13952"/>
    </source>
</evidence>
<keyword evidence="4" id="KW-1185">Reference proteome</keyword>
<dbReference type="Gramene" id="Solyc10g050323.1.1">
    <property type="protein sequence ID" value="Solyc10g050323.1.1"/>
    <property type="gene ID" value="Solyc10g050323.1"/>
</dbReference>
<reference evidence="3" key="1">
    <citation type="journal article" date="2012" name="Nature">
        <title>The tomato genome sequence provides insights into fleshy fruit evolution.</title>
        <authorList>
            <consortium name="Tomato Genome Consortium"/>
        </authorList>
    </citation>
    <scope>NUCLEOTIDE SEQUENCE [LARGE SCALE GENOMIC DNA]</scope>
    <source>
        <strain evidence="3">cv. Heinz 1706</strain>
    </source>
</reference>
<reference evidence="3" key="2">
    <citation type="submission" date="2019-01" db="UniProtKB">
        <authorList>
            <consortium name="EnsemblPlants"/>
        </authorList>
    </citation>
    <scope>IDENTIFICATION</scope>
    <source>
        <strain evidence="3">cv. Heinz 1706</strain>
    </source>
</reference>
<organism evidence="3">
    <name type="scientific">Solanum lycopersicum</name>
    <name type="common">Tomato</name>
    <name type="synonym">Lycopersicon esculentum</name>
    <dbReference type="NCBI Taxonomy" id="4081"/>
    <lineage>
        <taxon>Eukaryota</taxon>
        <taxon>Viridiplantae</taxon>
        <taxon>Streptophyta</taxon>
        <taxon>Embryophyta</taxon>
        <taxon>Tracheophyta</taxon>
        <taxon>Spermatophyta</taxon>
        <taxon>Magnoliopsida</taxon>
        <taxon>eudicotyledons</taxon>
        <taxon>Gunneridae</taxon>
        <taxon>Pentapetalae</taxon>
        <taxon>asterids</taxon>
        <taxon>lamiids</taxon>
        <taxon>Solanales</taxon>
        <taxon>Solanaceae</taxon>
        <taxon>Solanoideae</taxon>
        <taxon>Solaneae</taxon>
        <taxon>Solanum</taxon>
        <taxon>Solanum subgen. Lycopersicon</taxon>
    </lineage>
</organism>
<dbReference type="Pfam" id="PF13952">
    <property type="entry name" value="DUF4216"/>
    <property type="match status" value="1"/>
</dbReference>
<proteinExistence type="predicted"/>
<dbReference type="STRING" id="4081.A0A3Q7IG61"/>
<dbReference type="PANTHER" id="PTHR48258">
    <property type="entry name" value="DUF4218 DOMAIN-CONTAINING PROTEIN-RELATED"/>
    <property type="match status" value="1"/>
</dbReference>
<protein>
    <recommendedName>
        <fullName evidence="2">DUF4216 domain-containing protein</fullName>
    </recommendedName>
</protein>
<dbReference type="PANTHER" id="PTHR48258:SF7">
    <property type="entry name" value="DUF4216 DOMAIN-CONTAINING PROTEIN"/>
    <property type="match status" value="1"/>
</dbReference>
<dbReference type="AlphaFoldDB" id="A0A3Q7IG61"/>
<evidence type="ECO:0000256" key="1">
    <source>
        <dbReference type="SAM" id="MobiDB-lite"/>
    </source>
</evidence>
<sequence>METTQYRPDRNSNSFNIDNNSLTIFSCHGKPLAGGSCTNLNTLEINQAHFYILQNCKEVRPWIEEHLEILTKENNRNVAKRHKEEFPLWFEKKVIQLKENGDNRITEELLILARPSDRRVFCYSGYILNGSRFRTMESELGLKTQNSGVVVKSDEHTGNIDYFGRIRRILEIQYMNNKSVMLFQCDWFEVPTQGRSQSRGYKKDEYGFVCVDITRLHYTSDPFILGSQAQSVYYVKHGQSEKWHSVIRVRPQHLYDLPEQKDEMEQYQLIDLVERGETIQEVELEHDNIRIERGDIDGVSVEAPLNNEEEADLVVIDDIDHENVDEFSDSEIDEDTSEYDEVEDDDWF</sequence>
<feature type="region of interest" description="Disordered" evidence="1">
    <location>
        <begin position="325"/>
        <end position="348"/>
    </location>
</feature>
<evidence type="ECO:0000313" key="4">
    <source>
        <dbReference type="Proteomes" id="UP000004994"/>
    </source>
</evidence>